<dbReference type="InterPro" id="IPR045396">
    <property type="entry name" value="DUF6517"/>
</dbReference>
<organism evidence="2 3">
    <name type="scientific">Natrarchaeobius halalkaliphilus</name>
    <dbReference type="NCBI Taxonomy" id="1679091"/>
    <lineage>
        <taxon>Archaea</taxon>
        <taxon>Methanobacteriati</taxon>
        <taxon>Methanobacteriota</taxon>
        <taxon>Stenosarchaea group</taxon>
        <taxon>Halobacteria</taxon>
        <taxon>Halobacteriales</taxon>
        <taxon>Natrialbaceae</taxon>
        <taxon>Natrarchaeobius</taxon>
    </lineage>
</organism>
<keyword evidence="3" id="KW-1185">Reference proteome</keyword>
<evidence type="ECO:0000313" key="3">
    <source>
        <dbReference type="Proteomes" id="UP000273828"/>
    </source>
</evidence>
<name>A0A3N6MU57_9EURY</name>
<sequence length="220" mass="23483">MTADLPESLAGAWQPHATHADELTVLFASISAETTVFEPVETTPLEAALASELPVRSLFVVELSFSPPLPSLGVSPASVHSKAVSRATDQLVSLLTDAGVIVDGVRERLEFEAPNGKPGTWSVVDVRYPIADGRSVDATNGTDDADPIRAEAHVAVWPGERTFGVAGGTLPLERPDRFRTNTAAVSDGRSDENRTVEIDPERDRETVSTLISDIDLDADQ</sequence>
<dbReference type="EMBL" id="REFY01000004">
    <property type="protein sequence ID" value="RQG88922.1"/>
    <property type="molecule type" value="Genomic_DNA"/>
</dbReference>
<feature type="region of interest" description="Disordered" evidence="1">
    <location>
        <begin position="181"/>
        <end position="220"/>
    </location>
</feature>
<comment type="caution">
    <text evidence="2">The sequence shown here is derived from an EMBL/GenBank/DDBJ whole genome shotgun (WGS) entry which is preliminary data.</text>
</comment>
<dbReference type="AlphaFoldDB" id="A0A3N6MU57"/>
<protein>
    <submittedName>
        <fullName evidence="2">Uncharacterized protein</fullName>
    </submittedName>
</protein>
<evidence type="ECO:0000256" key="1">
    <source>
        <dbReference type="SAM" id="MobiDB-lite"/>
    </source>
</evidence>
<reference evidence="2 3" key="1">
    <citation type="submission" date="2018-10" db="EMBL/GenBank/DDBJ databases">
        <title>Natrarchaeobius chitinivorans gen. nov., sp. nov., and Natrarchaeobius haloalkaliphilus sp. nov., alkaliphilic, chitin-utilizing haloarchaea from hypersaline alkaline lakes.</title>
        <authorList>
            <person name="Sorokin D.Y."/>
            <person name="Elcheninov A.G."/>
            <person name="Kostrikina N.A."/>
            <person name="Bale N.J."/>
            <person name="Sinninghe Damste J.S."/>
            <person name="Khijniak T.V."/>
            <person name="Kublanov I.V."/>
            <person name="Toshchakov S.V."/>
        </authorList>
    </citation>
    <scope>NUCLEOTIDE SEQUENCE [LARGE SCALE GENOMIC DNA]</scope>
    <source>
        <strain evidence="2 3">AArcht-Sl</strain>
    </source>
</reference>
<evidence type="ECO:0000313" key="2">
    <source>
        <dbReference type="EMBL" id="RQG88922.1"/>
    </source>
</evidence>
<dbReference type="RefSeq" id="WP_124178609.1">
    <property type="nucleotide sequence ID" value="NZ_REFY01000004.1"/>
</dbReference>
<dbReference type="Proteomes" id="UP000273828">
    <property type="component" value="Unassembled WGS sequence"/>
</dbReference>
<dbReference type="OrthoDB" id="169585at2157"/>
<gene>
    <name evidence="2" type="ORF">EA462_11040</name>
</gene>
<proteinExistence type="predicted"/>
<dbReference type="Pfam" id="PF20127">
    <property type="entry name" value="DUF6517"/>
    <property type="match status" value="1"/>
</dbReference>
<feature type="compositionally biased region" description="Basic and acidic residues" evidence="1">
    <location>
        <begin position="188"/>
        <end position="206"/>
    </location>
</feature>
<accession>A0A3N6MU57</accession>